<dbReference type="AlphaFoldDB" id="A0A1I3CJN4"/>
<proteinExistence type="predicted"/>
<evidence type="ECO:0000313" key="1">
    <source>
        <dbReference type="EMBL" id="SFH74814.1"/>
    </source>
</evidence>
<dbReference type="Proteomes" id="UP000243606">
    <property type="component" value="Unassembled WGS sequence"/>
</dbReference>
<organism evidence="1 2">
    <name type="scientific">Pseudomonas guineae</name>
    <dbReference type="NCBI Taxonomy" id="425504"/>
    <lineage>
        <taxon>Bacteria</taxon>
        <taxon>Pseudomonadati</taxon>
        <taxon>Pseudomonadota</taxon>
        <taxon>Gammaproteobacteria</taxon>
        <taxon>Pseudomonadales</taxon>
        <taxon>Pseudomonadaceae</taxon>
        <taxon>Pseudomonas</taxon>
    </lineage>
</organism>
<evidence type="ECO:0000313" key="2">
    <source>
        <dbReference type="Proteomes" id="UP000243606"/>
    </source>
</evidence>
<keyword evidence="2" id="KW-1185">Reference proteome</keyword>
<accession>A0A1I3CJN4</accession>
<name>A0A1I3CJN4_9PSED</name>
<dbReference type="EMBL" id="FOQL01000001">
    <property type="protein sequence ID" value="SFH74814.1"/>
    <property type="molecule type" value="Genomic_DNA"/>
</dbReference>
<protein>
    <submittedName>
        <fullName evidence="1">Uncharacterized protein</fullName>
    </submittedName>
</protein>
<dbReference type="STRING" id="425504.SAMN05216206_0111"/>
<sequence length="179" mass="19914">MGRLLELANRITGAPVPCVPCTQNHMEQLQPAPLLTVPPVPCVPPTKHKVEEQALKAGLSEKALTRLSVSTIPVEQPVQPRNCTPHPGWHLKPALTPDRNKPPMVEDHDQPQHFIQTAVTASPEWLAARNAFYNHLMPCRDCHAPVGRYCPAGAELRQRYDATEIEPTLLKPETKERAQ</sequence>
<gene>
    <name evidence="1" type="ORF">SAMN05216206_0111</name>
</gene>
<reference evidence="2" key="1">
    <citation type="submission" date="2016-10" db="EMBL/GenBank/DDBJ databases">
        <authorList>
            <person name="Varghese N."/>
            <person name="Submissions S."/>
        </authorList>
    </citation>
    <scope>NUCLEOTIDE SEQUENCE [LARGE SCALE GENOMIC DNA]</scope>
    <source>
        <strain evidence="2">LMG 24016</strain>
    </source>
</reference>